<evidence type="ECO:0000259" key="2">
    <source>
        <dbReference type="Pfam" id="PF07670"/>
    </source>
</evidence>
<keyword evidence="4" id="KW-1185">Reference proteome</keyword>
<name>E9S7E3_RUMAL</name>
<dbReference type="RefSeq" id="WP_002846799.1">
    <property type="nucleotide sequence ID" value="NZ_ADKM02000008.1"/>
</dbReference>
<feature type="domain" description="Nucleoside transporter/FeoB GTPase Gate" evidence="2">
    <location>
        <begin position="44"/>
        <end position="147"/>
    </location>
</feature>
<comment type="caution">
    <text evidence="3">The sequence shown here is derived from an EMBL/GenBank/DDBJ whole genome shotgun (WGS) entry which is preliminary data.</text>
</comment>
<evidence type="ECO:0000256" key="1">
    <source>
        <dbReference type="SAM" id="Phobius"/>
    </source>
</evidence>
<dbReference type="OrthoDB" id="9782481at2"/>
<proteinExistence type="predicted"/>
<feature type="transmembrane region" description="Helical" evidence="1">
    <location>
        <begin position="159"/>
        <end position="182"/>
    </location>
</feature>
<dbReference type="AlphaFoldDB" id="E9S7E3"/>
<sequence>MLSFIIVVMLLISVTAGCLNGSWEDISASAVSACTDAVELGVFLGGSMALWCGLMRVAERSGLTAKLSAALSPVVRLLFGRLDDDSRKAVSLNLTANLLGLGNAATPTGIAAVKALGKGSRPKRNTALLTVLNTASIQLIPVTIAALRAENGSAAPFEILPAVLVTSLSAAAVGCVTAAILFSGVDKDARN</sequence>
<keyword evidence="1" id="KW-0812">Transmembrane</keyword>
<dbReference type="eggNOG" id="COG2715">
    <property type="taxonomic scope" value="Bacteria"/>
</dbReference>
<protein>
    <submittedName>
        <fullName evidence="3">Transporter gate domain protein</fullName>
    </submittedName>
</protein>
<feature type="transmembrane region" description="Helical" evidence="1">
    <location>
        <begin position="127"/>
        <end position="147"/>
    </location>
</feature>
<accession>E9S7E3</accession>
<dbReference type="InterPro" id="IPR011642">
    <property type="entry name" value="Gate_dom"/>
</dbReference>
<dbReference type="STRING" id="246199.CUS_6154"/>
<dbReference type="Pfam" id="PF07670">
    <property type="entry name" value="Gate"/>
    <property type="match status" value="1"/>
</dbReference>
<reference evidence="3 4" key="1">
    <citation type="submission" date="2011-02" db="EMBL/GenBank/DDBJ databases">
        <authorList>
            <person name="Nelson K.E."/>
            <person name="Sutton G."/>
            <person name="Torralba M."/>
            <person name="Durkin S."/>
            <person name="Harkins D."/>
            <person name="Montgomery R."/>
            <person name="Ziemer C."/>
            <person name="Klaassens E."/>
            <person name="Ocuiv P."/>
            <person name="Morrison M."/>
        </authorList>
    </citation>
    <scope>NUCLEOTIDE SEQUENCE [LARGE SCALE GENOMIC DNA]</scope>
    <source>
        <strain evidence="3 4">8</strain>
    </source>
</reference>
<keyword evidence="1" id="KW-0472">Membrane</keyword>
<keyword evidence="1" id="KW-1133">Transmembrane helix</keyword>
<gene>
    <name evidence="3" type="ORF">CUS_6154</name>
</gene>
<dbReference type="EMBL" id="ADKM02000008">
    <property type="protein sequence ID" value="EGC04779.1"/>
    <property type="molecule type" value="Genomic_DNA"/>
</dbReference>
<organism evidence="3 4">
    <name type="scientific">Ruminococcus albus 8</name>
    <dbReference type="NCBI Taxonomy" id="246199"/>
    <lineage>
        <taxon>Bacteria</taxon>
        <taxon>Bacillati</taxon>
        <taxon>Bacillota</taxon>
        <taxon>Clostridia</taxon>
        <taxon>Eubacteriales</taxon>
        <taxon>Oscillospiraceae</taxon>
        <taxon>Ruminococcus</taxon>
    </lineage>
</organism>
<dbReference type="Proteomes" id="UP000004259">
    <property type="component" value="Unassembled WGS sequence"/>
</dbReference>
<evidence type="ECO:0000313" key="3">
    <source>
        <dbReference type="EMBL" id="EGC04779.1"/>
    </source>
</evidence>
<evidence type="ECO:0000313" key="4">
    <source>
        <dbReference type="Proteomes" id="UP000004259"/>
    </source>
</evidence>